<reference evidence="1" key="2">
    <citation type="journal article" date="2015" name="Data Brief">
        <title>Shoot transcriptome of the giant reed, Arundo donax.</title>
        <authorList>
            <person name="Barrero R.A."/>
            <person name="Guerrero F.D."/>
            <person name="Moolhuijzen P."/>
            <person name="Goolsby J.A."/>
            <person name="Tidwell J."/>
            <person name="Bellgard S.E."/>
            <person name="Bellgard M.I."/>
        </authorList>
    </citation>
    <scope>NUCLEOTIDE SEQUENCE</scope>
    <source>
        <tissue evidence="1">Shoot tissue taken approximately 20 cm above the soil surface</tissue>
    </source>
</reference>
<dbReference type="EMBL" id="GBRH01202335">
    <property type="protein sequence ID" value="JAD95560.1"/>
    <property type="molecule type" value="Transcribed_RNA"/>
</dbReference>
<evidence type="ECO:0000313" key="1">
    <source>
        <dbReference type="EMBL" id="JAD95560.1"/>
    </source>
</evidence>
<protein>
    <submittedName>
        <fullName evidence="1">Uncharacterized protein</fullName>
    </submittedName>
</protein>
<reference evidence="1" key="1">
    <citation type="submission" date="2014-09" db="EMBL/GenBank/DDBJ databases">
        <authorList>
            <person name="Magalhaes I.L.F."/>
            <person name="Oliveira U."/>
            <person name="Santos F.R."/>
            <person name="Vidigal T.H.D.A."/>
            <person name="Brescovit A.D."/>
            <person name="Santos A.J."/>
        </authorList>
    </citation>
    <scope>NUCLEOTIDE SEQUENCE</scope>
    <source>
        <tissue evidence="1">Shoot tissue taken approximately 20 cm above the soil surface</tissue>
    </source>
</reference>
<organism evidence="1">
    <name type="scientific">Arundo donax</name>
    <name type="common">Giant reed</name>
    <name type="synonym">Donax arundinaceus</name>
    <dbReference type="NCBI Taxonomy" id="35708"/>
    <lineage>
        <taxon>Eukaryota</taxon>
        <taxon>Viridiplantae</taxon>
        <taxon>Streptophyta</taxon>
        <taxon>Embryophyta</taxon>
        <taxon>Tracheophyta</taxon>
        <taxon>Spermatophyta</taxon>
        <taxon>Magnoliopsida</taxon>
        <taxon>Liliopsida</taxon>
        <taxon>Poales</taxon>
        <taxon>Poaceae</taxon>
        <taxon>PACMAD clade</taxon>
        <taxon>Arundinoideae</taxon>
        <taxon>Arundineae</taxon>
        <taxon>Arundo</taxon>
    </lineage>
</organism>
<name>A0A0A9ECE6_ARUDO</name>
<sequence>MDLSTGRDQSPPFPVLCLLKCSRKRSLAARGLQALLHSEEDLKRASMANHLLGKCLIWAKVQIGVQLQWYLVSTSLKRIILGQENTVVEGGLVQWTLLMIGGARGLE</sequence>
<proteinExistence type="predicted"/>
<dbReference type="AlphaFoldDB" id="A0A0A9ECE6"/>
<accession>A0A0A9ECE6</accession>